<evidence type="ECO:0000313" key="2">
    <source>
        <dbReference type="Proteomes" id="UP001230649"/>
    </source>
</evidence>
<dbReference type="EMBL" id="JASBWS010000013">
    <property type="protein sequence ID" value="KAJ9113105.1"/>
    <property type="molecule type" value="Genomic_DNA"/>
</dbReference>
<name>A0ACC2WP53_9TREE</name>
<evidence type="ECO:0000313" key="1">
    <source>
        <dbReference type="EMBL" id="KAJ9113105.1"/>
    </source>
</evidence>
<comment type="caution">
    <text evidence="1">The sequence shown here is derived from an EMBL/GenBank/DDBJ whole genome shotgun (WGS) entry which is preliminary data.</text>
</comment>
<dbReference type="Proteomes" id="UP001230649">
    <property type="component" value="Unassembled WGS sequence"/>
</dbReference>
<protein>
    <submittedName>
        <fullName evidence="1">Uncharacterized protein</fullName>
    </submittedName>
</protein>
<gene>
    <name evidence="1" type="ORF">QFC20_001992</name>
</gene>
<sequence>MFARPQPSSPLSTTSYTNTHLQTPDHAHVTNLKTPIKAGIIHHPHHPSPAFPPDLGSSSPPMSSPTSYRAPERPVGSITGFQAGEGRYGPRPGLRKAHAMAGFAAVDVGGASTGYALHRPVPSREESFSVRSSRNVQPPPPMTSTGEGSIQGSMWKGKFRRRCAAVSRRKGGALGGEGSLEPGDAVGEDEHAEAEHEEIFRRMIQKEQRKMAHKMAVSFEQEVGGSDPAVWEAEVRDAELEGSPGGEERWKRQADMSTPEKVETQWQYRSTTKPQLGTRPANDPGESSANGKSTAHDSSFDDAPLQDDQEQLAQFLMEQEEEEDRFVAEYAAQMAAGGRDGDTPGGELGIEMEGFTWDDGRLSDEGDVEMA</sequence>
<reference evidence="1" key="1">
    <citation type="submission" date="2023-04" db="EMBL/GenBank/DDBJ databases">
        <title>Draft Genome sequencing of Naganishia species isolated from polar environments using Oxford Nanopore Technology.</title>
        <authorList>
            <person name="Leo P."/>
            <person name="Venkateswaran K."/>
        </authorList>
    </citation>
    <scope>NUCLEOTIDE SEQUENCE</scope>
    <source>
        <strain evidence="1">MNA-CCFEE 5262</strain>
    </source>
</reference>
<keyword evidence="2" id="KW-1185">Reference proteome</keyword>
<proteinExistence type="predicted"/>
<organism evidence="1 2">
    <name type="scientific">Naganishia adeliensis</name>
    <dbReference type="NCBI Taxonomy" id="92952"/>
    <lineage>
        <taxon>Eukaryota</taxon>
        <taxon>Fungi</taxon>
        <taxon>Dikarya</taxon>
        <taxon>Basidiomycota</taxon>
        <taxon>Agaricomycotina</taxon>
        <taxon>Tremellomycetes</taxon>
        <taxon>Filobasidiales</taxon>
        <taxon>Filobasidiaceae</taxon>
        <taxon>Naganishia</taxon>
    </lineage>
</organism>
<accession>A0ACC2WP53</accession>